<dbReference type="InterPro" id="IPR000175">
    <property type="entry name" value="Na/ntran_symport"/>
</dbReference>
<evidence type="ECO:0000256" key="6">
    <source>
        <dbReference type="SAM" id="Phobius"/>
    </source>
</evidence>
<organism evidence="7 8">
    <name type="scientific">Natrialba hulunbeirensis JCM 10989</name>
    <dbReference type="NCBI Taxonomy" id="1227493"/>
    <lineage>
        <taxon>Archaea</taxon>
        <taxon>Methanobacteriati</taxon>
        <taxon>Methanobacteriota</taxon>
        <taxon>Stenosarchaea group</taxon>
        <taxon>Halobacteria</taxon>
        <taxon>Halobacteriales</taxon>
        <taxon>Natrialbaceae</taxon>
        <taxon>Natrialba</taxon>
    </lineage>
</organism>
<evidence type="ECO:0000256" key="3">
    <source>
        <dbReference type="ARBA" id="ARBA00022692"/>
    </source>
</evidence>
<feature type="transmembrane region" description="Helical" evidence="6">
    <location>
        <begin position="145"/>
        <end position="164"/>
    </location>
</feature>
<feature type="transmembrane region" description="Helical" evidence="6">
    <location>
        <begin position="347"/>
        <end position="368"/>
    </location>
</feature>
<protein>
    <submittedName>
        <fullName evidence="7">Sodium:neurotransmitter symporter</fullName>
    </submittedName>
</protein>
<dbReference type="InterPro" id="IPR037272">
    <property type="entry name" value="SNS_sf"/>
</dbReference>
<reference evidence="7 8" key="1">
    <citation type="journal article" date="2014" name="PLoS Genet.">
        <title>Phylogenetically driven sequencing of extremely halophilic archaea reveals strategies for static and dynamic osmo-response.</title>
        <authorList>
            <person name="Becker E.A."/>
            <person name="Seitzer P.M."/>
            <person name="Tritt A."/>
            <person name="Larsen D."/>
            <person name="Krusor M."/>
            <person name="Yao A.I."/>
            <person name="Wu D."/>
            <person name="Madern D."/>
            <person name="Eisen J.A."/>
            <person name="Darling A.E."/>
            <person name="Facciotti M.T."/>
        </authorList>
    </citation>
    <scope>NUCLEOTIDE SEQUENCE [LARGE SCALE GENOMIC DNA]</scope>
    <source>
        <strain evidence="7 8">JCM 10989</strain>
    </source>
</reference>
<dbReference type="NCBIfam" id="NF037979">
    <property type="entry name" value="Na_transp"/>
    <property type="match status" value="1"/>
</dbReference>
<comment type="subcellular location">
    <subcellularLocation>
        <location evidence="1">Membrane</location>
        <topology evidence="1">Multi-pass membrane protein</topology>
    </subcellularLocation>
</comment>
<gene>
    <name evidence="7" type="ORF">C483_16678</name>
</gene>
<dbReference type="PANTHER" id="PTHR42948">
    <property type="entry name" value="TRANSPORTER"/>
    <property type="match status" value="1"/>
</dbReference>
<evidence type="ECO:0000256" key="4">
    <source>
        <dbReference type="ARBA" id="ARBA00022989"/>
    </source>
</evidence>
<feature type="transmembrane region" description="Helical" evidence="6">
    <location>
        <begin position="374"/>
        <end position="396"/>
    </location>
</feature>
<dbReference type="SUPFAM" id="SSF161070">
    <property type="entry name" value="SNF-like"/>
    <property type="match status" value="1"/>
</dbReference>
<comment type="caution">
    <text evidence="7">The sequence shown here is derived from an EMBL/GenBank/DDBJ whole genome shotgun (WGS) entry which is preliminary data.</text>
</comment>
<dbReference type="InterPro" id="IPR047218">
    <property type="entry name" value="YocR/YhdH-like"/>
</dbReference>
<dbReference type="GO" id="GO:0016020">
    <property type="term" value="C:membrane"/>
    <property type="evidence" value="ECO:0007669"/>
    <property type="project" value="UniProtKB-SubCell"/>
</dbReference>
<keyword evidence="4 6" id="KW-1133">Transmembrane helix</keyword>
<evidence type="ECO:0000313" key="7">
    <source>
        <dbReference type="EMBL" id="ELY87553.1"/>
    </source>
</evidence>
<feature type="transmembrane region" description="Helical" evidence="6">
    <location>
        <begin position="176"/>
        <end position="198"/>
    </location>
</feature>
<keyword evidence="5 6" id="KW-0472">Membrane</keyword>
<dbReference type="RefSeq" id="WP_006654474.1">
    <property type="nucleotide sequence ID" value="NZ_AOIM01000041.1"/>
</dbReference>
<feature type="transmembrane region" description="Helical" evidence="6">
    <location>
        <begin position="7"/>
        <end position="28"/>
    </location>
</feature>
<keyword evidence="3 6" id="KW-0812">Transmembrane</keyword>
<feature type="transmembrane region" description="Helical" evidence="6">
    <location>
        <begin position="40"/>
        <end position="65"/>
    </location>
</feature>
<dbReference type="OrthoDB" id="99721at2157"/>
<dbReference type="EMBL" id="AOIM01000041">
    <property type="protein sequence ID" value="ELY87553.1"/>
    <property type="molecule type" value="Genomic_DNA"/>
</dbReference>
<evidence type="ECO:0000256" key="5">
    <source>
        <dbReference type="ARBA" id="ARBA00023136"/>
    </source>
</evidence>
<evidence type="ECO:0000256" key="1">
    <source>
        <dbReference type="ARBA" id="ARBA00004141"/>
    </source>
</evidence>
<evidence type="ECO:0000313" key="8">
    <source>
        <dbReference type="Proteomes" id="UP000011519"/>
    </source>
</evidence>
<sequence>MAQRETWATRTGFILAAVGSAVGLGNIWRFPFVTGEGGGAAFLLVYLLFVALIGFPAILAEFVVGRHTDRNPVGALRAYGGDAWKYVGGIFIATGFIILSYYSVIGGWFIRYAIEGLRGDYASHIAAYEGDPEIMFGALSTGLDAFILHTVFMAITVGIVALGIRRGIELAVKVMVPAIVLLLAGLAVWAFTLSGASGGYEYYLSPDFSVIAANWTELLPAAAGQAFFTLSLGMGVMITYASYLGEDRNLAKDGTAIIGFDTGIAFLTGLVVFPIMWAGEMTEPGSGGPGEIFVAMTQAFADIDGGQFLGLIFFATVAIAAISSAISLLEVVTSYAIDEVGIERWKAAVGMGGLIYLLGVPVTFDLIFLDLLDYFADAILLVFGALVLTILVGWIAPQVAVDELEKGIGNLGMLGQIWIWALRIPIVIVLVVSLYLGIVEYVDFLTGMEEGQLGWWIEENL</sequence>
<feature type="transmembrane region" description="Helical" evidence="6">
    <location>
        <begin position="417"/>
        <end position="438"/>
    </location>
</feature>
<dbReference type="Pfam" id="PF00209">
    <property type="entry name" value="SNF"/>
    <property type="match status" value="2"/>
</dbReference>
<proteinExistence type="predicted"/>
<dbReference type="PRINTS" id="PR00176">
    <property type="entry name" value="NANEUSMPORT"/>
</dbReference>
<dbReference type="AlphaFoldDB" id="L9ZQZ7"/>
<keyword evidence="2" id="KW-0813">Transport</keyword>
<dbReference type="PROSITE" id="PS50267">
    <property type="entry name" value="NA_NEUROTRAN_SYMP_3"/>
    <property type="match status" value="1"/>
</dbReference>
<feature type="transmembrane region" description="Helical" evidence="6">
    <location>
        <begin position="86"/>
        <end position="110"/>
    </location>
</feature>
<dbReference type="PANTHER" id="PTHR42948:SF1">
    <property type="entry name" value="TRANSPORTER"/>
    <property type="match status" value="1"/>
</dbReference>
<feature type="transmembrane region" description="Helical" evidence="6">
    <location>
        <begin position="308"/>
        <end position="335"/>
    </location>
</feature>
<feature type="transmembrane region" description="Helical" evidence="6">
    <location>
        <begin position="255"/>
        <end position="277"/>
    </location>
</feature>
<name>L9ZQZ7_9EURY</name>
<dbReference type="CDD" id="cd10336">
    <property type="entry name" value="SLC6sbd_Tyt1-Like"/>
    <property type="match status" value="1"/>
</dbReference>
<evidence type="ECO:0000256" key="2">
    <source>
        <dbReference type="ARBA" id="ARBA00022448"/>
    </source>
</evidence>
<dbReference type="PATRIC" id="fig|1227493.4.peg.3354"/>
<keyword evidence="8" id="KW-1185">Reference proteome</keyword>
<dbReference type="STRING" id="1227493.C483_16678"/>
<accession>L9ZQZ7</accession>
<dbReference type="Proteomes" id="UP000011519">
    <property type="component" value="Unassembled WGS sequence"/>
</dbReference>
<feature type="transmembrane region" description="Helical" evidence="6">
    <location>
        <begin position="218"/>
        <end position="243"/>
    </location>
</feature>